<dbReference type="Proteomes" id="UP000813462">
    <property type="component" value="Unassembled WGS sequence"/>
</dbReference>
<evidence type="ECO:0000313" key="1">
    <source>
        <dbReference type="EMBL" id="KAH7542713.1"/>
    </source>
</evidence>
<sequence length="110" mass="12570">MVSWVRENIKETSSDEIVVLLEKIVDPSFGEEFDMKEMEELLKVAMKCVEEDKGTRPTMGQVVGHCLQRSQNHNYEIESGRVNMKSQISDSQNREQLQLPLLCSAEADQP</sequence>
<dbReference type="EMBL" id="JAEACU010000002">
    <property type="protein sequence ID" value="KAH7542713.1"/>
    <property type="molecule type" value="Genomic_DNA"/>
</dbReference>
<name>A0A978VV68_ZIZJJ</name>
<dbReference type="SUPFAM" id="SSF56112">
    <property type="entry name" value="Protein kinase-like (PK-like)"/>
    <property type="match status" value="1"/>
</dbReference>
<dbReference type="AlphaFoldDB" id="A0A978VV68"/>
<gene>
    <name evidence="1" type="ORF">FEM48_Zijuj02G0103400</name>
</gene>
<dbReference type="Gene3D" id="1.10.510.10">
    <property type="entry name" value="Transferase(Phosphotransferase) domain 1"/>
    <property type="match status" value="1"/>
</dbReference>
<accession>A0A978VV68</accession>
<reference evidence="1" key="1">
    <citation type="journal article" date="2021" name="Front. Plant Sci.">
        <title>Chromosome-Scale Genome Assembly for Chinese Sour Jujube and Insights Into Its Genome Evolution and Domestication Signature.</title>
        <authorList>
            <person name="Shen L.-Y."/>
            <person name="Luo H."/>
            <person name="Wang X.-L."/>
            <person name="Wang X.-M."/>
            <person name="Qiu X.-J."/>
            <person name="Liu H."/>
            <person name="Zhou S.-S."/>
            <person name="Jia K.-H."/>
            <person name="Nie S."/>
            <person name="Bao Y.-T."/>
            <person name="Zhang R.-G."/>
            <person name="Yun Q.-Z."/>
            <person name="Chai Y.-H."/>
            <person name="Lu J.-Y."/>
            <person name="Li Y."/>
            <person name="Zhao S.-W."/>
            <person name="Mao J.-F."/>
            <person name="Jia S.-G."/>
            <person name="Mao Y.-M."/>
        </authorList>
    </citation>
    <scope>NUCLEOTIDE SEQUENCE</scope>
    <source>
        <strain evidence="1">AT0</strain>
        <tissue evidence="1">Leaf</tissue>
    </source>
</reference>
<dbReference type="InterPro" id="IPR011009">
    <property type="entry name" value="Kinase-like_dom_sf"/>
</dbReference>
<comment type="caution">
    <text evidence="1">The sequence shown here is derived from an EMBL/GenBank/DDBJ whole genome shotgun (WGS) entry which is preliminary data.</text>
</comment>
<proteinExistence type="predicted"/>
<evidence type="ECO:0000313" key="2">
    <source>
        <dbReference type="Proteomes" id="UP000813462"/>
    </source>
</evidence>
<organism evidence="1 2">
    <name type="scientific">Ziziphus jujuba var. spinosa</name>
    <dbReference type="NCBI Taxonomy" id="714518"/>
    <lineage>
        <taxon>Eukaryota</taxon>
        <taxon>Viridiplantae</taxon>
        <taxon>Streptophyta</taxon>
        <taxon>Embryophyta</taxon>
        <taxon>Tracheophyta</taxon>
        <taxon>Spermatophyta</taxon>
        <taxon>Magnoliopsida</taxon>
        <taxon>eudicotyledons</taxon>
        <taxon>Gunneridae</taxon>
        <taxon>Pentapetalae</taxon>
        <taxon>rosids</taxon>
        <taxon>fabids</taxon>
        <taxon>Rosales</taxon>
        <taxon>Rhamnaceae</taxon>
        <taxon>Paliureae</taxon>
        <taxon>Ziziphus</taxon>
    </lineage>
</organism>
<protein>
    <submittedName>
        <fullName evidence="1">Uncharacterized protein</fullName>
    </submittedName>
</protein>